<feature type="region of interest" description="Disordered" evidence="1">
    <location>
        <begin position="405"/>
        <end position="427"/>
    </location>
</feature>
<feature type="compositionally biased region" description="Polar residues" evidence="1">
    <location>
        <begin position="412"/>
        <end position="427"/>
    </location>
</feature>
<gene>
    <name evidence="2" type="ORF">PCHDS_000127500</name>
</gene>
<accession>A0A1C6XKD9</accession>
<evidence type="ECO:0000313" key="3">
    <source>
        <dbReference type="Proteomes" id="UP000507536"/>
    </source>
</evidence>
<reference evidence="2 3" key="1">
    <citation type="submission" date="2016-08" db="EMBL/GenBank/DDBJ databases">
        <authorList>
            <consortium name="Pathogen Informatics"/>
        </authorList>
    </citation>
    <scope>NUCLEOTIDE SEQUENCE [LARGE SCALE GENOMIC DNA]</scope>
    <source>
        <strain evidence="2 3">DS</strain>
    </source>
</reference>
<proteinExistence type="predicted"/>
<feature type="region of interest" description="Disordered" evidence="1">
    <location>
        <begin position="28"/>
        <end position="102"/>
    </location>
</feature>
<dbReference type="EMBL" id="LT608187">
    <property type="protein sequence ID" value="SCM04800.1"/>
    <property type="molecule type" value="Genomic_DNA"/>
</dbReference>
<feature type="compositionally biased region" description="Basic residues" evidence="1">
    <location>
        <begin position="91"/>
        <end position="100"/>
    </location>
</feature>
<name>A0A1C6XKD9_PLACE</name>
<dbReference type="Proteomes" id="UP000507536">
    <property type="component" value="Chromosome 7"/>
</dbReference>
<feature type="region of interest" description="Disordered" evidence="1">
    <location>
        <begin position="340"/>
        <end position="368"/>
    </location>
</feature>
<evidence type="ECO:0000313" key="2">
    <source>
        <dbReference type="EMBL" id="SCM04800.1"/>
    </source>
</evidence>
<evidence type="ECO:0000256" key="1">
    <source>
        <dbReference type="SAM" id="MobiDB-lite"/>
    </source>
</evidence>
<sequence length="427" mass="49531">MKRIKESLHDENIQDVFISYNEIVQNNESETSVESYKDVNDFLENSDESSSSSSSENEHSDSCNSQPIDEKNNLSSFGSNNFKSKNEKKEKKEKKLKKSHTVSYIEHMSSSEKIPFKNCRTISYDLDRNKVLEDFHWKPAGKNVPDISSINLSRKKAWDIGKEGCNGILIKNIFESYKQKKLNYMVLDGTNIETFLTVYSHSYQETIKGINPTVVKIFSFYDLASAYYLYDVKQIHIFKNPKDKQTNKAMILKGLNDNFYNSILICMDETIRYLKYSNIKNSMLKKLDQKIKRKSTKDDIKFDKKTYFVKSAQNEKNIYNDNIKDVISFNKKKKMINSDAYLSDNKKGKSNKNFSSNSNPASDTDIDYNKEKSNTFLENMSSNNNEEYDHAYLNYIMKKEEKKLNKGGKMNNSNPEYSSHTSDSNAL</sequence>
<protein>
    <submittedName>
        <fullName evidence="2">Uncharacterized protein</fullName>
    </submittedName>
</protein>
<dbReference type="AlphaFoldDB" id="A0A1C6XKD9"/>
<organism evidence="2 3">
    <name type="scientific">Plasmodium chabaudi adami</name>
    <dbReference type="NCBI Taxonomy" id="5826"/>
    <lineage>
        <taxon>Eukaryota</taxon>
        <taxon>Sar</taxon>
        <taxon>Alveolata</taxon>
        <taxon>Apicomplexa</taxon>
        <taxon>Aconoidasida</taxon>
        <taxon>Haemosporida</taxon>
        <taxon>Plasmodiidae</taxon>
        <taxon>Plasmodium</taxon>
        <taxon>Plasmodium (Vinckeia)</taxon>
    </lineage>
</organism>
<feature type="compositionally biased region" description="Low complexity" evidence="1">
    <location>
        <begin position="73"/>
        <end position="83"/>
    </location>
</feature>